<dbReference type="EMBL" id="PPXF01000014">
    <property type="protein sequence ID" value="POH70792.1"/>
    <property type="molecule type" value="Genomic_DNA"/>
</dbReference>
<proteinExistence type="predicted"/>
<evidence type="ECO:0000313" key="2">
    <source>
        <dbReference type="Proteomes" id="UP000237104"/>
    </source>
</evidence>
<dbReference type="OrthoDB" id="5122884at2"/>
<dbReference type="AlphaFoldDB" id="A0A2S3ZNY3"/>
<gene>
    <name evidence="1" type="ORF">C3B59_03745</name>
</gene>
<comment type="caution">
    <text evidence="1">The sequence shown here is derived from an EMBL/GenBank/DDBJ whole genome shotgun (WGS) entry which is preliminary data.</text>
</comment>
<protein>
    <recommendedName>
        <fullName evidence="3">YtxH domain-containing protein</fullName>
    </recommendedName>
</protein>
<dbReference type="Proteomes" id="UP000237104">
    <property type="component" value="Unassembled WGS sequence"/>
</dbReference>
<reference evidence="1 2" key="1">
    <citation type="submission" date="2018-01" db="EMBL/GenBank/DDBJ databases">
        <title>Cryobacterium sp. nov., from glaciers in China.</title>
        <authorList>
            <person name="Liu Q."/>
            <person name="Xin Y.-H."/>
        </authorList>
    </citation>
    <scope>NUCLEOTIDE SEQUENCE [LARGE SCALE GENOMIC DNA]</scope>
    <source>
        <strain evidence="1 2">TMB1-8</strain>
    </source>
</reference>
<organism evidence="1 2">
    <name type="scientific">Cryobacterium zongtaii</name>
    <dbReference type="NCBI Taxonomy" id="1259217"/>
    <lineage>
        <taxon>Bacteria</taxon>
        <taxon>Bacillati</taxon>
        <taxon>Actinomycetota</taxon>
        <taxon>Actinomycetes</taxon>
        <taxon>Micrococcales</taxon>
        <taxon>Microbacteriaceae</taxon>
        <taxon>Cryobacterium</taxon>
    </lineage>
</organism>
<dbReference type="RefSeq" id="WP_103430079.1">
    <property type="nucleotide sequence ID" value="NZ_PPXF01000014.1"/>
</dbReference>
<sequence length="68" mass="7528">MTALLVIIAALIALVGYAFGAKAGRKRYEKVERGARKVWDAPEAKKGRAHLQKLAKHNAKKIDKALHH</sequence>
<evidence type="ECO:0000313" key="1">
    <source>
        <dbReference type="EMBL" id="POH70792.1"/>
    </source>
</evidence>
<name>A0A2S3ZNY3_9MICO</name>
<evidence type="ECO:0008006" key="3">
    <source>
        <dbReference type="Google" id="ProtNLM"/>
    </source>
</evidence>
<accession>A0A2S3ZNY3</accession>